<name>A0A7C9EAM4_OPUST</name>
<dbReference type="AlphaFoldDB" id="A0A7C9EAM4"/>
<accession>A0A7C9EAM4</accession>
<feature type="region of interest" description="Disordered" evidence="1">
    <location>
        <begin position="33"/>
        <end position="90"/>
    </location>
</feature>
<proteinExistence type="predicted"/>
<reference evidence="2" key="2">
    <citation type="submission" date="2020-07" db="EMBL/GenBank/DDBJ databases">
        <authorList>
            <person name="Vera ALvarez R."/>
            <person name="Arias-Moreno D.M."/>
            <person name="Jimenez-Jacinto V."/>
            <person name="Jimenez-Bremont J.F."/>
            <person name="Swaminathan K."/>
            <person name="Moose S.P."/>
            <person name="Guerrero-Gonzalez M.L."/>
            <person name="Marino-Ramirez L."/>
            <person name="Landsman D."/>
            <person name="Rodriguez-Kessler M."/>
            <person name="Delgado-Sanchez P."/>
        </authorList>
    </citation>
    <scope>NUCLEOTIDE SEQUENCE</scope>
    <source>
        <tissue evidence="2">Cladode</tissue>
    </source>
</reference>
<sequence>MRHPFTHFQNPNSKFETHKEFVIPKLLARIDQSKNPHFKTPSFIPNDKKLTKSKQAEDDPWQNPQIHRCQESAKKPNSSNATTQKTQLPKTTKIEEIKGFFLFCVDT</sequence>
<reference evidence="2" key="1">
    <citation type="journal article" date="2013" name="J. Plant Res.">
        <title>Effect of fungi and light on seed germination of three Opuntia species from semiarid lands of central Mexico.</title>
        <authorList>
            <person name="Delgado-Sanchez P."/>
            <person name="Jimenez-Bremont J.F."/>
            <person name="Guerrero-Gonzalez Mde L."/>
            <person name="Flores J."/>
        </authorList>
    </citation>
    <scope>NUCLEOTIDE SEQUENCE</scope>
    <source>
        <tissue evidence="2">Cladode</tissue>
    </source>
</reference>
<evidence type="ECO:0000313" key="2">
    <source>
        <dbReference type="EMBL" id="MBA4660563.1"/>
    </source>
</evidence>
<organism evidence="2">
    <name type="scientific">Opuntia streptacantha</name>
    <name type="common">Prickly pear cactus</name>
    <name type="synonym">Opuntia cardona</name>
    <dbReference type="NCBI Taxonomy" id="393608"/>
    <lineage>
        <taxon>Eukaryota</taxon>
        <taxon>Viridiplantae</taxon>
        <taxon>Streptophyta</taxon>
        <taxon>Embryophyta</taxon>
        <taxon>Tracheophyta</taxon>
        <taxon>Spermatophyta</taxon>
        <taxon>Magnoliopsida</taxon>
        <taxon>eudicotyledons</taxon>
        <taxon>Gunneridae</taxon>
        <taxon>Pentapetalae</taxon>
        <taxon>Caryophyllales</taxon>
        <taxon>Cactineae</taxon>
        <taxon>Cactaceae</taxon>
        <taxon>Opuntioideae</taxon>
        <taxon>Opuntia</taxon>
    </lineage>
</organism>
<protein>
    <submittedName>
        <fullName evidence="2">Uncharacterized protein</fullName>
    </submittedName>
</protein>
<dbReference type="EMBL" id="GISG01208197">
    <property type="protein sequence ID" value="MBA4660563.1"/>
    <property type="molecule type" value="Transcribed_RNA"/>
</dbReference>
<evidence type="ECO:0000256" key="1">
    <source>
        <dbReference type="SAM" id="MobiDB-lite"/>
    </source>
</evidence>
<feature type="compositionally biased region" description="Basic and acidic residues" evidence="1">
    <location>
        <begin position="46"/>
        <end position="57"/>
    </location>
</feature>